<accession>A0A5J5B6F3</accession>
<feature type="compositionally biased region" description="Polar residues" evidence="1">
    <location>
        <begin position="11"/>
        <end position="22"/>
    </location>
</feature>
<dbReference type="AlphaFoldDB" id="A0A5J5B6F3"/>
<dbReference type="PANTHER" id="PTHR33070:SF115">
    <property type="entry name" value="T23E18.15"/>
    <property type="match status" value="1"/>
</dbReference>
<dbReference type="GO" id="GO:0048367">
    <property type="term" value="P:shoot system development"/>
    <property type="evidence" value="ECO:0007669"/>
    <property type="project" value="InterPro"/>
</dbReference>
<reference evidence="2 3" key="1">
    <citation type="submission" date="2019-09" db="EMBL/GenBank/DDBJ databases">
        <title>A chromosome-level genome assembly of the Chinese tupelo Nyssa sinensis.</title>
        <authorList>
            <person name="Yang X."/>
            <person name="Kang M."/>
            <person name="Yang Y."/>
            <person name="Xiong H."/>
            <person name="Wang M."/>
            <person name="Zhang Z."/>
            <person name="Wang Z."/>
            <person name="Wu H."/>
            <person name="Ma T."/>
            <person name="Liu J."/>
            <person name="Xi Z."/>
        </authorList>
    </citation>
    <scope>NUCLEOTIDE SEQUENCE [LARGE SCALE GENOMIC DNA]</scope>
    <source>
        <strain evidence="2">J267</strain>
        <tissue evidence="2">Leaf</tissue>
    </source>
</reference>
<evidence type="ECO:0000256" key="1">
    <source>
        <dbReference type="SAM" id="MobiDB-lite"/>
    </source>
</evidence>
<dbReference type="EMBL" id="CM018038">
    <property type="protein sequence ID" value="KAA8537432.1"/>
    <property type="molecule type" value="Genomic_DNA"/>
</dbReference>
<evidence type="ECO:0000313" key="2">
    <source>
        <dbReference type="EMBL" id="KAA8537432.1"/>
    </source>
</evidence>
<sequence>MADSLPMPKATSHTRSISLPSRSHPLTVSVEDHLNRLKASEATSSSSLSSICSNLNGLKDFLEQINDLLQLPQTQQTLFSEQCDRWTEEVLDGSLVLLDVCSTAKDVLVQMKESVQVLESSLRRKRGTECDLANEVSAYMISRKKINKMVSKCIGNLKKFEKTSSSLALTDKSSYLVAIPKRVQSDAEEETNGNEIEKIDGALYALNTQKSSKDVKVLGVQNVQKQLETLEMAITGT</sequence>
<dbReference type="InterPro" id="IPR004320">
    <property type="entry name" value="BPS1_pln"/>
</dbReference>
<gene>
    <name evidence="2" type="ORF">F0562_026881</name>
</gene>
<evidence type="ECO:0000313" key="3">
    <source>
        <dbReference type="Proteomes" id="UP000325577"/>
    </source>
</evidence>
<keyword evidence="3" id="KW-1185">Reference proteome</keyword>
<proteinExistence type="predicted"/>
<protein>
    <submittedName>
        <fullName evidence="2">Uncharacterized protein</fullName>
    </submittedName>
</protein>
<dbReference type="OrthoDB" id="1701699at2759"/>
<dbReference type="PANTHER" id="PTHR33070">
    <property type="entry name" value="OS06G0725500 PROTEIN"/>
    <property type="match status" value="1"/>
</dbReference>
<dbReference type="Pfam" id="PF03087">
    <property type="entry name" value="BPS1"/>
    <property type="match status" value="1"/>
</dbReference>
<feature type="region of interest" description="Disordered" evidence="1">
    <location>
        <begin position="1"/>
        <end position="22"/>
    </location>
</feature>
<dbReference type="GO" id="GO:0048364">
    <property type="term" value="P:root development"/>
    <property type="evidence" value="ECO:0007669"/>
    <property type="project" value="InterPro"/>
</dbReference>
<dbReference type="Proteomes" id="UP000325577">
    <property type="component" value="Linkage Group LG15"/>
</dbReference>
<name>A0A5J5B6F3_9ASTE</name>
<organism evidence="2 3">
    <name type="scientific">Nyssa sinensis</name>
    <dbReference type="NCBI Taxonomy" id="561372"/>
    <lineage>
        <taxon>Eukaryota</taxon>
        <taxon>Viridiplantae</taxon>
        <taxon>Streptophyta</taxon>
        <taxon>Embryophyta</taxon>
        <taxon>Tracheophyta</taxon>
        <taxon>Spermatophyta</taxon>
        <taxon>Magnoliopsida</taxon>
        <taxon>eudicotyledons</taxon>
        <taxon>Gunneridae</taxon>
        <taxon>Pentapetalae</taxon>
        <taxon>asterids</taxon>
        <taxon>Cornales</taxon>
        <taxon>Nyssaceae</taxon>
        <taxon>Nyssa</taxon>
    </lineage>
</organism>